<organism evidence="1 2">
    <name type="scientific">Pyropia yezoensis</name>
    <name type="common">Susabi-nori</name>
    <name type="synonym">Porphyra yezoensis</name>
    <dbReference type="NCBI Taxonomy" id="2788"/>
    <lineage>
        <taxon>Eukaryota</taxon>
        <taxon>Rhodophyta</taxon>
        <taxon>Bangiophyceae</taxon>
        <taxon>Bangiales</taxon>
        <taxon>Bangiaceae</taxon>
        <taxon>Pyropia</taxon>
    </lineage>
</organism>
<comment type="caution">
    <text evidence="1">The sequence shown here is derived from an EMBL/GenBank/DDBJ whole genome shotgun (WGS) entry which is preliminary data.</text>
</comment>
<gene>
    <name evidence="1" type="ORF">I4F81_001441</name>
</gene>
<evidence type="ECO:0000313" key="1">
    <source>
        <dbReference type="EMBL" id="KAK1858841.1"/>
    </source>
</evidence>
<accession>A0ACC3BLK6</accession>
<dbReference type="EMBL" id="CM020618">
    <property type="protein sequence ID" value="KAK1858841.1"/>
    <property type="molecule type" value="Genomic_DNA"/>
</dbReference>
<reference evidence="1" key="1">
    <citation type="submission" date="2019-11" db="EMBL/GenBank/DDBJ databases">
        <title>Nori genome reveals adaptations in red seaweeds to the harsh intertidal environment.</title>
        <authorList>
            <person name="Wang D."/>
            <person name="Mao Y."/>
        </authorList>
    </citation>
    <scope>NUCLEOTIDE SEQUENCE</scope>
    <source>
        <tissue evidence="1">Gametophyte</tissue>
    </source>
</reference>
<keyword evidence="2" id="KW-1185">Reference proteome</keyword>
<sequence length="446" mass="47906">MSKVRLARMKGTMEVLRAWDAAVPANVASSRSWTGKRTSLRTFLIKVPLLTQLEREAAKSEWQTTAAQLVTHTVVPPSAADRALASLQAVYDTFGSDPARLTTANVHRVVTGDLIKDVRCLLCAHQILVLADDVGLFKLLTTQEVEAQQIRFYHGIYEPMLMLFEPGYHLVVHAIMLSAAKRRFVDKHHVSCVTAGLKVHAASHRELRKVYMRLSNPEAAMDNLGWRLFHTVKELRCLHQSLRDKEERERKLTLIKSAVKIGASLVPLVGSVLSVTVDVLAAMEEGATGASAVYKLPSDPADMKAAVQVFRCVRDAKGVPSFELAAILLPYESMGAVVEDLEVAAGALGIDVGSAVDGVASGKDGEGDEWGKVTDVTTDEIIEHSADWVSGSGCHSAFATSFTSEASPVVAPDGNAPDPGSSPAAQTATPETASTGPLGMNFLRAC</sequence>
<protein>
    <submittedName>
        <fullName evidence="1">Uncharacterized protein</fullName>
    </submittedName>
</protein>
<name>A0ACC3BLK6_PYRYE</name>
<dbReference type="Proteomes" id="UP000798662">
    <property type="component" value="Chromosome 1"/>
</dbReference>
<proteinExistence type="predicted"/>
<evidence type="ECO:0000313" key="2">
    <source>
        <dbReference type="Proteomes" id="UP000798662"/>
    </source>
</evidence>